<accession>A0A4Y2HF49</accession>
<keyword evidence="2" id="KW-1185">Reference proteome</keyword>
<dbReference type="AlphaFoldDB" id="A0A4Y2HF49"/>
<gene>
    <name evidence="1" type="ORF">AVEN_81629_1</name>
</gene>
<protein>
    <submittedName>
        <fullName evidence="1">Uncharacterized protein</fullName>
    </submittedName>
</protein>
<dbReference type="SUPFAM" id="SSF53098">
    <property type="entry name" value="Ribonuclease H-like"/>
    <property type="match status" value="1"/>
</dbReference>
<proteinExistence type="predicted"/>
<dbReference type="EMBL" id="BGPR01001897">
    <property type="protein sequence ID" value="GBM63901.1"/>
    <property type="molecule type" value="Genomic_DNA"/>
</dbReference>
<evidence type="ECO:0000313" key="2">
    <source>
        <dbReference type="Proteomes" id="UP000499080"/>
    </source>
</evidence>
<name>A0A4Y2HF49_ARAVE</name>
<dbReference type="InterPro" id="IPR012337">
    <property type="entry name" value="RNaseH-like_sf"/>
</dbReference>
<organism evidence="1 2">
    <name type="scientific">Araneus ventricosus</name>
    <name type="common">Orbweaver spider</name>
    <name type="synonym">Epeira ventricosa</name>
    <dbReference type="NCBI Taxonomy" id="182803"/>
    <lineage>
        <taxon>Eukaryota</taxon>
        <taxon>Metazoa</taxon>
        <taxon>Ecdysozoa</taxon>
        <taxon>Arthropoda</taxon>
        <taxon>Chelicerata</taxon>
        <taxon>Arachnida</taxon>
        <taxon>Araneae</taxon>
        <taxon>Araneomorphae</taxon>
        <taxon>Entelegynae</taxon>
        <taxon>Araneoidea</taxon>
        <taxon>Araneidae</taxon>
        <taxon>Araneus</taxon>
    </lineage>
</organism>
<dbReference type="GO" id="GO:0003676">
    <property type="term" value="F:nucleic acid binding"/>
    <property type="evidence" value="ECO:0007669"/>
    <property type="project" value="InterPro"/>
</dbReference>
<dbReference type="Proteomes" id="UP000499080">
    <property type="component" value="Unassembled WGS sequence"/>
</dbReference>
<dbReference type="OrthoDB" id="6775274at2759"/>
<dbReference type="Gene3D" id="3.30.420.10">
    <property type="entry name" value="Ribonuclease H-like superfamily/Ribonuclease H"/>
    <property type="match status" value="1"/>
</dbReference>
<dbReference type="InterPro" id="IPR036397">
    <property type="entry name" value="RNaseH_sf"/>
</dbReference>
<evidence type="ECO:0000313" key="1">
    <source>
        <dbReference type="EMBL" id="GBM63901.1"/>
    </source>
</evidence>
<sequence length="293" mass="32976">MALKQAILWKKLHKPNEQCHIFTESMSSLKALHKFQPHNNLVEDVRQLLDGSVSLHWVKAHIGIEGNEAAKASSGKPTVDIHLGVPQRTAKTNIKKLLLEERQRRWNNSEKGRFTFDIFPEVKVSRCIDRWYLAQASTDHGPTPFYFKRFNLKDCSCRCGKTPTMVSYITSSDAPYWLTSESIKSKRAGGPDGTTVEQNQVYFGTDLVILNRSQMTPELVPTAPNFRTTQMGGHLSFYVGFSVKQAQYMTDLPWNRVTSLGPSGSETDTLPLGHCDPVLRGNQLFDGFGVKSE</sequence>
<reference evidence="1 2" key="1">
    <citation type="journal article" date="2019" name="Sci. Rep.">
        <title>Orb-weaving spider Araneus ventricosus genome elucidates the spidroin gene catalogue.</title>
        <authorList>
            <person name="Kono N."/>
            <person name="Nakamura H."/>
            <person name="Ohtoshi R."/>
            <person name="Moran D.A.P."/>
            <person name="Shinohara A."/>
            <person name="Yoshida Y."/>
            <person name="Fujiwara M."/>
            <person name="Mori M."/>
            <person name="Tomita M."/>
            <person name="Arakawa K."/>
        </authorList>
    </citation>
    <scope>NUCLEOTIDE SEQUENCE [LARGE SCALE GENOMIC DNA]</scope>
</reference>
<comment type="caution">
    <text evidence="1">The sequence shown here is derived from an EMBL/GenBank/DDBJ whole genome shotgun (WGS) entry which is preliminary data.</text>
</comment>